<gene>
    <name evidence="2" type="ORF">HZU40_14095</name>
</gene>
<evidence type="ECO:0000256" key="1">
    <source>
        <dbReference type="SAM" id="MobiDB-lite"/>
    </source>
</evidence>
<dbReference type="RefSeq" id="WP_187098753.1">
    <property type="nucleotide sequence ID" value="NZ_CP059894.1"/>
</dbReference>
<feature type="region of interest" description="Disordered" evidence="1">
    <location>
        <begin position="1"/>
        <end position="29"/>
    </location>
</feature>
<dbReference type="Proteomes" id="UP000515498">
    <property type="component" value="Chromosome"/>
</dbReference>
<dbReference type="KEGG" id="mflu:HZU40_14095"/>
<protein>
    <submittedName>
        <fullName evidence="2">Uncharacterized protein</fullName>
    </submittedName>
</protein>
<dbReference type="AlphaFoldDB" id="A0A7G8PLP3"/>
<evidence type="ECO:0000313" key="2">
    <source>
        <dbReference type="EMBL" id="QNJ95259.1"/>
    </source>
</evidence>
<evidence type="ECO:0000313" key="3">
    <source>
        <dbReference type="Proteomes" id="UP000515498"/>
    </source>
</evidence>
<sequence length="383" mass="42703">MNDGRKRRQAKQARRNARRQAKRERQLPEPTLADAVRNTLADGHPLALLQLVGMAVERGTPGVFSHIRPGAADPLDLSVFVDNVSTAPDPEHTMVLAVLAELSVDDPRLGRRCRLEVELRGGSLPAWIRNLPNTQVCRAARIGHVLGDRDQILLDVRIADQQETVAVTIDHLAFSDVSDVGVTDTSFDSAVAHAHDVGAPVVDMTLADARAWIEQALENVIFPRYRESRPGFSAVLRWLLTKLSVGGQRRKPPRDDYRAVAAVFNAFFTSPQGARFTPRDEYEELLAEIVDGGTGDPLRWSECRVRRALDFLPFDDFRTSDVQIDAPDLLRVFIPIAHALSGIGSELTDRALAAIDEVEPDFRERVMAEARKWDDDENWDWSA</sequence>
<accession>A0A7G8PLP3</accession>
<feature type="compositionally biased region" description="Basic residues" evidence="1">
    <location>
        <begin position="1"/>
        <end position="22"/>
    </location>
</feature>
<reference evidence="2 3" key="1">
    <citation type="submission" date="2020-07" db="EMBL/GenBank/DDBJ databases">
        <title>Draft genome sequence of four isobutane-metabolizing strains capable of cometabolically degrading diverse ether contaminants.</title>
        <authorList>
            <person name="Chen W."/>
            <person name="Faulkner N."/>
            <person name="Smith C."/>
            <person name="Hyman M."/>
        </authorList>
    </citation>
    <scope>NUCLEOTIDE SEQUENCE [LARGE SCALE GENOMIC DNA]</scope>
    <source>
        <strain evidence="2 3">2A</strain>
    </source>
</reference>
<dbReference type="EMBL" id="CP059894">
    <property type="protein sequence ID" value="QNJ95259.1"/>
    <property type="molecule type" value="Genomic_DNA"/>
</dbReference>
<name>A0A7G8PLP3_9MYCO</name>
<organism evidence="2 3">
    <name type="scientific">Mycolicibacterium fluoranthenivorans</name>
    <dbReference type="NCBI Taxonomy" id="258505"/>
    <lineage>
        <taxon>Bacteria</taxon>
        <taxon>Bacillati</taxon>
        <taxon>Actinomycetota</taxon>
        <taxon>Actinomycetes</taxon>
        <taxon>Mycobacteriales</taxon>
        <taxon>Mycobacteriaceae</taxon>
        <taxon>Mycolicibacterium</taxon>
    </lineage>
</organism>
<proteinExistence type="predicted"/>